<comment type="caution">
    <text evidence="1">The sequence shown here is derived from an EMBL/GenBank/DDBJ whole genome shotgun (WGS) entry which is preliminary data.</text>
</comment>
<dbReference type="RefSeq" id="WP_005107265.1">
    <property type="nucleotide sequence ID" value="NZ_KB849836.1"/>
</dbReference>
<dbReference type="Proteomes" id="UP000018416">
    <property type="component" value="Unassembled WGS sequence"/>
</dbReference>
<accession>N9HNS0</accession>
<reference evidence="1 2" key="1">
    <citation type="submission" date="2013-02" db="EMBL/GenBank/DDBJ databases">
        <title>The Genome Sequence of Acinetobacter lwoffii NIPH 478.</title>
        <authorList>
            <consortium name="The Broad Institute Genome Sequencing Platform"/>
            <consortium name="The Broad Institute Genome Sequencing Center for Infectious Disease"/>
            <person name="Cerqueira G."/>
            <person name="Feldgarden M."/>
            <person name="Courvalin P."/>
            <person name="Perichon B."/>
            <person name="Grillot-Courvalin C."/>
            <person name="Clermont D."/>
            <person name="Rocha E."/>
            <person name="Yoon E.-J."/>
            <person name="Nemec A."/>
            <person name="Walker B."/>
            <person name="Young S.K."/>
            <person name="Zeng Q."/>
            <person name="Gargeya S."/>
            <person name="Fitzgerald M."/>
            <person name="Haas B."/>
            <person name="Abouelleil A."/>
            <person name="Alvarado L."/>
            <person name="Arachchi H.M."/>
            <person name="Berlin A.M."/>
            <person name="Chapman S.B."/>
            <person name="Dewar J."/>
            <person name="Goldberg J."/>
            <person name="Griggs A."/>
            <person name="Gujja S."/>
            <person name="Hansen M."/>
            <person name="Howarth C."/>
            <person name="Imamovic A."/>
            <person name="Larimer J."/>
            <person name="McCowan C."/>
            <person name="Murphy C."/>
            <person name="Neiman D."/>
            <person name="Pearson M."/>
            <person name="Priest M."/>
            <person name="Roberts A."/>
            <person name="Saif S."/>
            <person name="Shea T."/>
            <person name="Sisk P."/>
            <person name="Sykes S."/>
            <person name="Wortman J."/>
            <person name="Nusbaum C."/>
            <person name="Birren B."/>
        </authorList>
    </citation>
    <scope>NUCLEOTIDE SEQUENCE [LARGE SCALE GENOMIC DNA]</scope>
    <source>
        <strain evidence="1 2">NIPH 478</strain>
    </source>
</reference>
<sequence length="105" mass="12466">MQLIEIEPYFWELYEDSENIYLNVCINMSAVSWAKTICLDKQTIQQYQTQGKGFIDDLAKRIESSQFRKDYERFYSFPDASAEQKEGMLLAFNEYRAKQNLSHLT</sequence>
<dbReference type="PATRIC" id="fig|1217668.3.peg.1399"/>
<proteinExistence type="predicted"/>
<protein>
    <submittedName>
        <fullName evidence="1">Uncharacterized protein</fullName>
    </submittedName>
</protein>
<name>N9HNS0_ACILW</name>
<evidence type="ECO:0000313" key="2">
    <source>
        <dbReference type="Proteomes" id="UP000018416"/>
    </source>
</evidence>
<dbReference type="EMBL" id="APQU01000010">
    <property type="protein sequence ID" value="ENW30859.1"/>
    <property type="molecule type" value="Genomic_DNA"/>
</dbReference>
<gene>
    <name evidence="1" type="ORF">F923_01430</name>
</gene>
<dbReference type="AlphaFoldDB" id="N9HNS0"/>
<organism evidence="1 2">
    <name type="scientific">Acinetobacter lwoffii NIPH 478</name>
    <dbReference type="NCBI Taxonomy" id="1217668"/>
    <lineage>
        <taxon>Bacteria</taxon>
        <taxon>Pseudomonadati</taxon>
        <taxon>Pseudomonadota</taxon>
        <taxon>Gammaproteobacteria</taxon>
        <taxon>Moraxellales</taxon>
        <taxon>Moraxellaceae</taxon>
        <taxon>Acinetobacter</taxon>
    </lineage>
</organism>
<evidence type="ECO:0000313" key="1">
    <source>
        <dbReference type="EMBL" id="ENW30859.1"/>
    </source>
</evidence>
<dbReference type="HOGENOM" id="CLU_173782_0_0_6"/>